<proteinExistence type="predicted"/>
<protein>
    <submittedName>
        <fullName evidence="3">Uncharacterized protein LOC111115644</fullName>
    </submittedName>
</protein>
<dbReference type="GeneID" id="111115644"/>
<keyword evidence="2" id="KW-1185">Reference proteome</keyword>
<organism evidence="2 3">
    <name type="scientific">Crassostrea virginica</name>
    <name type="common">Eastern oyster</name>
    <dbReference type="NCBI Taxonomy" id="6565"/>
    <lineage>
        <taxon>Eukaryota</taxon>
        <taxon>Metazoa</taxon>
        <taxon>Spiralia</taxon>
        <taxon>Lophotrochozoa</taxon>
        <taxon>Mollusca</taxon>
        <taxon>Bivalvia</taxon>
        <taxon>Autobranchia</taxon>
        <taxon>Pteriomorphia</taxon>
        <taxon>Ostreida</taxon>
        <taxon>Ostreoidea</taxon>
        <taxon>Ostreidae</taxon>
        <taxon>Crassostrea</taxon>
    </lineage>
</organism>
<dbReference type="RefSeq" id="XP_022310173.1">
    <property type="nucleotide sequence ID" value="XM_022454465.1"/>
</dbReference>
<dbReference type="KEGG" id="cvn:111115644"/>
<feature type="chain" id="PRO_5034521471" evidence="1">
    <location>
        <begin position="21"/>
        <end position="242"/>
    </location>
</feature>
<gene>
    <name evidence="3" type="primary">LOC111115644</name>
</gene>
<dbReference type="Proteomes" id="UP000694844">
    <property type="component" value="Chromosome 9"/>
</dbReference>
<evidence type="ECO:0000313" key="3">
    <source>
        <dbReference type="RefSeq" id="XP_022310173.1"/>
    </source>
</evidence>
<accession>A0A8B8C3B3</accession>
<dbReference type="AlphaFoldDB" id="A0A8B8C3B3"/>
<reference evidence="3" key="1">
    <citation type="submission" date="2025-08" db="UniProtKB">
        <authorList>
            <consortium name="RefSeq"/>
        </authorList>
    </citation>
    <scope>IDENTIFICATION</scope>
    <source>
        <tissue evidence="3">Whole sample</tissue>
    </source>
</reference>
<keyword evidence="1" id="KW-0732">Signal</keyword>
<name>A0A8B8C3B3_CRAVI</name>
<evidence type="ECO:0000313" key="2">
    <source>
        <dbReference type="Proteomes" id="UP000694844"/>
    </source>
</evidence>
<evidence type="ECO:0000256" key="1">
    <source>
        <dbReference type="SAM" id="SignalP"/>
    </source>
</evidence>
<sequence>MAVVKLVKFLLLLFVFRCECTVEILRSMAPNIQLEAVISRYDRFTGRTLSSVLFTGPSDTTEVAGRKLTKLSFIDDKFSEFKTEIEAYGSPTETYSLHLFSASTSERFSSFLKGKETSVHLGSFPGESCTFDVKKETDGRILTYTADKGDSCISKPEENVTIWSEFTYRFVDDQDREYNNYSFDYDSFDFDINEFMNRTDSRLIINNANMKKKGFNLTKVMYNMWMSSNDAYFAYSWQIYPE</sequence>
<feature type="signal peptide" evidence="1">
    <location>
        <begin position="1"/>
        <end position="20"/>
    </location>
</feature>